<keyword evidence="8 11" id="KW-0868">Chloride</keyword>
<dbReference type="OMA" id="AGICRIP"/>
<dbReference type="Gramene" id="CML267CT">
    <property type="protein sequence ID" value="CML267CT"/>
    <property type="gene ID" value="CML267C"/>
</dbReference>
<dbReference type="GeneID" id="16994698"/>
<dbReference type="HOGENOM" id="CLU_015263_5_1_1"/>
<evidence type="ECO:0000259" key="13">
    <source>
        <dbReference type="PROSITE" id="PS51371"/>
    </source>
</evidence>
<feature type="transmembrane region" description="Helical" evidence="11">
    <location>
        <begin position="119"/>
        <end position="142"/>
    </location>
</feature>
<protein>
    <recommendedName>
        <fullName evidence="11">Chloride channel protein</fullName>
    </recommendedName>
</protein>
<dbReference type="InterPro" id="IPR001807">
    <property type="entry name" value="ClC"/>
</dbReference>
<comment type="subcellular location">
    <subcellularLocation>
        <location evidence="1 11">Membrane</location>
        <topology evidence="1 11">Multi-pass membrane protein</topology>
    </subcellularLocation>
</comment>
<dbReference type="PROSITE" id="PS51371">
    <property type="entry name" value="CBS"/>
    <property type="match status" value="1"/>
</dbReference>
<dbReference type="InterPro" id="IPR014743">
    <property type="entry name" value="Cl-channel_core"/>
</dbReference>
<keyword evidence="6 11" id="KW-0472">Membrane</keyword>
<dbReference type="SUPFAM" id="SSF81340">
    <property type="entry name" value="Clc chloride channel"/>
    <property type="match status" value="1"/>
</dbReference>
<dbReference type="EMBL" id="AP006494">
    <property type="protein sequence ID" value="BAM80852.1"/>
    <property type="molecule type" value="Genomic_DNA"/>
</dbReference>
<feature type="transmembrane region" description="Helical" evidence="11">
    <location>
        <begin position="345"/>
        <end position="369"/>
    </location>
</feature>
<organism evidence="14 15">
    <name type="scientific">Cyanidioschyzon merolae (strain NIES-3377 / 10D)</name>
    <name type="common">Unicellular red alga</name>
    <dbReference type="NCBI Taxonomy" id="280699"/>
    <lineage>
        <taxon>Eukaryota</taxon>
        <taxon>Rhodophyta</taxon>
        <taxon>Bangiophyceae</taxon>
        <taxon>Cyanidiales</taxon>
        <taxon>Cyanidiaceae</taxon>
        <taxon>Cyanidioschyzon</taxon>
    </lineage>
</organism>
<name>M1VDK2_CYAM1</name>
<keyword evidence="15" id="KW-1185">Reference proteome</keyword>
<feature type="compositionally biased region" description="Polar residues" evidence="12">
    <location>
        <begin position="39"/>
        <end position="49"/>
    </location>
</feature>
<keyword evidence="3 11" id="KW-0812">Transmembrane</keyword>
<dbReference type="Gene3D" id="3.10.580.10">
    <property type="entry name" value="CBS-domain"/>
    <property type="match status" value="1"/>
</dbReference>
<evidence type="ECO:0000256" key="5">
    <source>
        <dbReference type="ARBA" id="ARBA00023065"/>
    </source>
</evidence>
<dbReference type="OrthoDB" id="5960at2759"/>
<evidence type="ECO:0000256" key="8">
    <source>
        <dbReference type="ARBA" id="ARBA00023214"/>
    </source>
</evidence>
<dbReference type="CDD" id="cd00400">
    <property type="entry name" value="Voltage_gated_ClC"/>
    <property type="match status" value="1"/>
</dbReference>
<feature type="transmembrane region" description="Helical" evidence="11">
    <location>
        <begin position="436"/>
        <end position="459"/>
    </location>
</feature>
<feature type="region of interest" description="Disordered" evidence="12">
    <location>
        <begin position="1"/>
        <end position="52"/>
    </location>
</feature>
<feature type="transmembrane region" description="Helical" evidence="11">
    <location>
        <begin position="307"/>
        <end position="325"/>
    </location>
</feature>
<evidence type="ECO:0000256" key="9">
    <source>
        <dbReference type="ARBA" id="ARBA00023303"/>
    </source>
</evidence>
<dbReference type="AlphaFoldDB" id="M1VDK2"/>
<comment type="caution">
    <text evidence="11">Lacks conserved residue(s) required for the propagation of feature annotation.</text>
</comment>
<dbReference type="InterPro" id="IPR000644">
    <property type="entry name" value="CBS_dom"/>
</dbReference>
<dbReference type="eggNOG" id="KOG0475">
    <property type="taxonomic scope" value="Eukaryota"/>
</dbReference>
<evidence type="ECO:0000256" key="12">
    <source>
        <dbReference type="SAM" id="MobiDB-lite"/>
    </source>
</evidence>
<evidence type="ECO:0000256" key="7">
    <source>
        <dbReference type="ARBA" id="ARBA00023173"/>
    </source>
</evidence>
<evidence type="ECO:0000256" key="1">
    <source>
        <dbReference type="ARBA" id="ARBA00004141"/>
    </source>
</evidence>
<dbReference type="PANTHER" id="PTHR43427:SF6">
    <property type="entry name" value="CHLORIDE CHANNEL PROTEIN CLC-E"/>
    <property type="match status" value="1"/>
</dbReference>
<feature type="domain" description="CBS" evidence="13">
    <location>
        <begin position="560"/>
        <end position="619"/>
    </location>
</feature>
<accession>M1VDK2</accession>
<keyword evidence="10" id="KW-0129">CBS domain</keyword>
<dbReference type="PANTHER" id="PTHR43427">
    <property type="entry name" value="CHLORIDE CHANNEL PROTEIN CLC-E"/>
    <property type="match status" value="1"/>
</dbReference>
<comment type="similarity">
    <text evidence="11">Belongs to the chloride channel (TC 2.A.49) family.</text>
</comment>
<dbReference type="InterPro" id="IPR050368">
    <property type="entry name" value="ClC-type_chloride_channel"/>
</dbReference>
<keyword evidence="9" id="KW-0407">Ion channel</keyword>
<dbReference type="PRINTS" id="PR00762">
    <property type="entry name" value="CLCHANNEL"/>
</dbReference>
<reference evidence="14 15" key="2">
    <citation type="journal article" date="2007" name="BMC Biol.">
        <title>A 100%-complete sequence reveals unusually simple genomic features in the hot-spring red alga Cyanidioschyzon merolae.</title>
        <authorList>
            <person name="Nozaki H."/>
            <person name="Takano H."/>
            <person name="Misumi O."/>
            <person name="Terasawa K."/>
            <person name="Matsuzaki M."/>
            <person name="Maruyama S."/>
            <person name="Nishida K."/>
            <person name="Yagisawa F."/>
            <person name="Yoshida Y."/>
            <person name="Fujiwara T."/>
            <person name="Takio S."/>
            <person name="Tamura K."/>
            <person name="Chung S.J."/>
            <person name="Nakamura S."/>
            <person name="Kuroiwa H."/>
            <person name="Tanaka K."/>
            <person name="Sato N."/>
            <person name="Kuroiwa T."/>
        </authorList>
    </citation>
    <scope>NUCLEOTIDE SEQUENCE [LARGE SCALE GENOMIC DNA]</scope>
    <source>
        <strain evidence="14 15">10D</strain>
    </source>
</reference>
<dbReference type="STRING" id="280699.M1VDK2"/>
<evidence type="ECO:0000256" key="2">
    <source>
        <dbReference type="ARBA" id="ARBA00022448"/>
    </source>
</evidence>
<evidence type="ECO:0000313" key="14">
    <source>
        <dbReference type="EMBL" id="BAM80852.1"/>
    </source>
</evidence>
<proteinExistence type="inferred from homology"/>
<feature type="transmembrane region" description="Helical" evidence="11">
    <location>
        <begin position="225"/>
        <end position="248"/>
    </location>
</feature>
<dbReference type="GO" id="GO:0034707">
    <property type="term" value="C:chloride channel complex"/>
    <property type="evidence" value="ECO:0007669"/>
    <property type="project" value="UniProtKB-KW"/>
</dbReference>
<dbReference type="Proteomes" id="UP000007014">
    <property type="component" value="Chromosome 12"/>
</dbReference>
<gene>
    <name evidence="14" type="ORF">CYME_CML267C</name>
</gene>
<dbReference type="RefSeq" id="XP_005536888.1">
    <property type="nucleotide sequence ID" value="XM_005536831.1"/>
</dbReference>
<evidence type="ECO:0000313" key="15">
    <source>
        <dbReference type="Proteomes" id="UP000007014"/>
    </source>
</evidence>
<evidence type="ECO:0000256" key="3">
    <source>
        <dbReference type="ARBA" id="ARBA00022692"/>
    </source>
</evidence>
<dbReference type="Gene3D" id="1.10.3080.10">
    <property type="entry name" value="Clc chloride channel"/>
    <property type="match status" value="1"/>
</dbReference>
<evidence type="ECO:0000256" key="6">
    <source>
        <dbReference type="ARBA" id="ARBA00023136"/>
    </source>
</evidence>
<dbReference type="GO" id="GO:0005254">
    <property type="term" value="F:chloride channel activity"/>
    <property type="evidence" value="ECO:0007669"/>
    <property type="project" value="UniProtKB-UniRule"/>
</dbReference>
<feature type="transmembrane region" description="Helical" evidence="11">
    <location>
        <begin position="79"/>
        <end position="99"/>
    </location>
</feature>
<evidence type="ECO:0000256" key="11">
    <source>
        <dbReference type="RuleBase" id="RU361221"/>
    </source>
</evidence>
<evidence type="ECO:0000256" key="4">
    <source>
        <dbReference type="ARBA" id="ARBA00022989"/>
    </source>
</evidence>
<keyword evidence="5 11" id="KW-0406">Ion transport</keyword>
<dbReference type="CDD" id="cd02205">
    <property type="entry name" value="CBS_pair_SF"/>
    <property type="match status" value="1"/>
</dbReference>
<keyword evidence="4 11" id="KW-1133">Transmembrane helix</keyword>
<evidence type="ECO:0000256" key="10">
    <source>
        <dbReference type="PROSITE-ProRule" id="PRU00703"/>
    </source>
</evidence>
<feature type="transmembrane region" description="Helical" evidence="11">
    <location>
        <begin position="465"/>
        <end position="489"/>
    </location>
</feature>
<dbReference type="SUPFAM" id="SSF54631">
    <property type="entry name" value="CBS-domain pair"/>
    <property type="match status" value="1"/>
</dbReference>
<keyword evidence="7" id="KW-0869">Chloride channel</keyword>
<reference evidence="14 15" key="1">
    <citation type="journal article" date="2004" name="Nature">
        <title>Genome sequence of the ultrasmall unicellular red alga Cyanidioschyzon merolae 10D.</title>
        <authorList>
            <person name="Matsuzaki M."/>
            <person name="Misumi O."/>
            <person name="Shin-i T."/>
            <person name="Maruyama S."/>
            <person name="Takahara M."/>
            <person name="Miyagishima S."/>
            <person name="Mori T."/>
            <person name="Nishida K."/>
            <person name="Yagisawa F."/>
            <person name="Nishida K."/>
            <person name="Yoshida Y."/>
            <person name="Nishimura Y."/>
            <person name="Nakao S."/>
            <person name="Kobayashi T."/>
            <person name="Momoyama Y."/>
            <person name="Higashiyama T."/>
            <person name="Minoda A."/>
            <person name="Sano M."/>
            <person name="Nomoto H."/>
            <person name="Oishi K."/>
            <person name="Hayashi H."/>
            <person name="Ohta F."/>
            <person name="Nishizaka S."/>
            <person name="Haga S."/>
            <person name="Miura S."/>
            <person name="Morishita T."/>
            <person name="Kabeya Y."/>
            <person name="Terasawa K."/>
            <person name="Suzuki Y."/>
            <person name="Ishii Y."/>
            <person name="Asakawa S."/>
            <person name="Takano H."/>
            <person name="Ohta N."/>
            <person name="Kuroiwa H."/>
            <person name="Tanaka K."/>
            <person name="Shimizu N."/>
            <person name="Sugano S."/>
            <person name="Sato N."/>
            <person name="Nozaki H."/>
            <person name="Ogasawara N."/>
            <person name="Kohara Y."/>
            <person name="Kuroiwa T."/>
        </authorList>
    </citation>
    <scope>NUCLEOTIDE SEQUENCE [LARGE SCALE GENOMIC DNA]</scope>
    <source>
        <strain evidence="14 15">10D</strain>
    </source>
</reference>
<dbReference type="Pfam" id="PF00654">
    <property type="entry name" value="Voltage_CLC"/>
    <property type="match status" value="1"/>
</dbReference>
<dbReference type="InterPro" id="IPR046342">
    <property type="entry name" value="CBS_dom_sf"/>
</dbReference>
<feature type="transmembrane region" description="Helical" evidence="11">
    <location>
        <begin position="400"/>
        <end position="424"/>
    </location>
</feature>
<dbReference type="KEGG" id="cme:CYME_CML267C"/>
<sequence length="719" mass="75938">MLPPVAFLPQPVRPGTRSKRKPEARVKRQKRALRRRVPCQSSLTPSRSQAPKALFPGDVEAWLRAAAKRRQRLQSPDSGVLLVLAALVGAGTGLGVTLFKTAIRGVSDFGYGDTVAGALLPFVGSLNLIAVPTMGGACVSFLKLRFGALDGGIEAMLRSMEKNERFQSAGAIVKAIAAVFTLGSGCSLGPEGPSVEIGASVARLIPQWASERLQWRLSSERLRQLFACGCAAGVAAGFNAPFAGVLFANEIAQRAGGNHTESGTGASTTPALLVASALSSLVARLGLGERPAFSIPNYDLRNPLLELPLYLGLGFLAGLASLGFRKALLLGQNLYQCTGLRRIPVAWRPLCGGLLNGMVGFVFPQILFFGYDMLDALLADTNFSIPLLAGLLFLKPLMTAASLGSGLVGGTFAPALFVGANLGALYCKSIECAGNALLAIVFKTLGATTATALSGSIPIAGPPAYAMVGMAAVLAGMFRAPLTGCLLLFEMTRDYRIILPLMAGVGVSTWIADDTRQQVRASPSAYATKRNEGPSPLYLGLRPDAEFRSVAACLSVRDGLSPLKPVFLDAQCSVSVALERFRPLEHGCILVTTTMPVEQIQGLVTVRDLLRAKSEFGALQGITLGEICSTDFESISLEEPLVRALEILESNSAPLLPVVVGTTTEERGRSEQPNGAYESPSRMKISPSMVCGFVDLTSIERAVQFSRLQMAAREPDGPS</sequence>
<keyword evidence="2 11" id="KW-0813">Transport</keyword>
<feature type="compositionally biased region" description="Basic residues" evidence="12">
    <location>
        <begin position="27"/>
        <end position="37"/>
    </location>
</feature>